<comment type="caution">
    <text evidence="11">The sequence shown here is derived from an EMBL/GenBank/DDBJ whole genome shotgun (WGS) entry which is preliminary data.</text>
</comment>
<dbReference type="Gene3D" id="3.20.20.80">
    <property type="entry name" value="Glycosidases"/>
    <property type="match status" value="2"/>
</dbReference>
<dbReference type="InterPro" id="IPR041392">
    <property type="entry name" value="GHD"/>
</dbReference>
<name>A0A6A6LN61_HEVBR</name>
<dbReference type="InterPro" id="IPR017853">
    <property type="entry name" value="GH"/>
</dbReference>
<evidence type="ECO:0000313" key="11">
    <source>
        <dbReference type="EMBL" id="KAF2301059.1"/>
    </source>
</evidence>
<evidence type="ECO:0000256" key="3">
    <source>
        <dbReference type="ARBA" id="ARBA00012756"/>
    </source>
</evidence>
<keyword evidence="8" id="KW-1133">Transmembrane helix</keyword>
<comment type="similarity">
    <text evidence="2 7">Belongs to the glycosyl hydrolase 35 family.</text>
</comment>
<dbReference type="CDD" id="cd22842">
    <property type="entry name" value="Gal_Rha_Lectin_BGal"/>
    <property type="match status" value="1"/>
</dbReference>
<dbReference type="InterPro" id="IPR048913">
    <property type="entry name" value="BetaGal_gal-bd"/>
</dbReference>
<organism evidence="11 12">
    <name type="scientific">Hevea brasiliensis</name>
    <name type="common">Para rubber tree</name>
    <name type="synonym">Siphonia brasiliensis</name>
    <dbReference type="NCBI Taxonomy" id="3981"/>
    <lineage>
        <taxon>Eukaryota</taxon>
        <taxon>Viridiplantae</taxon>
        <taxon>Streptophyta</taxon>
        <taxon>Embryophyta</taxon>
        <taxon>Tracheophyta</taxon>
        <taxon>Spermatophyta</taxon>
        <taxon>Magnoliopsida</taxon>
        <taxon>eudicotyledons</taxon>
        <taxon>Gunneridae</taxon>
        <taxon>Pentapetalae</taxon>
        <taxon>rosids</taxon>
        <taxon>fabids</taxon>
        <taxon>Malpighiales</taxon>
        <taxon>Euphorbiaceae</taxon>
        <taxon>Crotonoideae</taxon>
        <taxon>Micrandreae</taxon>
        <taxon>Hevea</taxon>
    </lineage>
</organism>
<gene>
    <name evidence="11" type="ORF">GH714_019738</name>
</gene>
<dbReference type="Pfam" id="PF01301">
    <property type="entry name" value="Glyco_hydro_35"/>
    <property type="match status" value="2"/>
</dbReference>
<keyword evidence="4 9" id="KW-0732">Signal</keyword>
<dbReference type="SUPFAM" id="SSF51445">
    <property type="entry name" value="(Trans)glycosidases"/>
    <property type="match status" value="1"/>
</dbReference>
<dbReference type="FunFam" id="2.60.120.260:FF:000061">
    <property type="entry name" value="Beta-galactosidase"/>
    <property type="match status" value="1"/>
</dbReference>
<evidence type="ECO:0000256" key="6">
    <source>
        <dbReference type="ARBA" id="ARBA00023295"/>
    </source>
</evidence>
<dbReference type="GO" id="GO:0005975">
    <property type="term" value="P:carbohydrate metabolic process"/>
    <property type="evidence" value="ECO:0007669"/>
    <property type="project" value="InterPro"/>
</dbReference>
<evidence type="ECO:0000256" key="7">
    <source>
        <dbReference type="RuleBase" id="RU003679"/>
    </source>
</evidence>
<dbReference type="InterPro" id="IPR001944">
    <property type="entry name" value="Glycoside_Hdrlase_35"/>
</dbReference>
<evidence type="ECO:0000313" key="12">
    <source>
        <dbReference type="Proteomes" id="UP000467840"/>
    </source>
</evidence>
<dbReference type="PRINTS" id="PR00742">
    <property type="entry name" value="GLHYDRLASE35"/>
</dbReference>
<dbReference type="PROSITE" id="PS50228">
    <property type="entry name" value="SUEL_LECTIN"/>
    <property type="match status" value="1"/>
</dbReference>
<dbReference type="InterPro" id="IPR008979">
    <property type="entry name" value="Galactose-bd-like_sf"/>
</dbReference>
<evidence type="ECO:0000256" key="2">
    <source>
        <dbReference type="ARBA" id="ARBA00009809"/>
    </source>
</evidence>
<dbReference type="FunFam" id="2.60.120.260:FF:000142">
    <property type="entry name" value="Beta-galactosidase"/>
    <property type="match status" value="1"/>
</dbReference>
<dbReference type="Proteomes" id="UP000467840">
    <property type="component" value="Chromosome 4"/>
</dbReference>
<feature type="signal peptide" evidence="9">
    <location>
        <begin position="1"/>
        <end position="26"/>
    </location>
</feature>
<feature type="chain" id="PRO_5025577422" description="beta-galactosidase" evidence="9">
    <location>
        <begin position="27"/>
        <end position="1108"/>
    </location>
</feature>
<dbReference type="GO" id="GO:0030246">
    <property type="term" value="F:carbohydrate binding"/>
    <property type="evidence" value="ECO:0007669"/>
    <property type="project" value="InterPro"/>
</dbReference>
<evidence type="ECO:0000256" key="9">
    <source>
        <dbReference type="SAM" id="SignalP"/>
    </source>
</evidence>
<keyword evidence="12" id="KW-1185">Reference proteome</keyword>
<feature type="domain" description="SUEL-type lectin" evidence="10">
    <location>
        <begin position="708"/>
        <end position="758"/>
    </location>
</feature>
<dbReference type="GO" id="GO:0004565">
    <property type="term" value="F:beta-galactosidase activity"/>
    <property type="evidence" value="ECO:0007669"/>
    <property type="project" value="UniProtKB-EC"/>
</dbReference>
<evidence type="ECO:0000256" key="1">
    <source>
        <dbReference type="ARBA" id="ARBA00001412"/>
    </source>
</evidence>
<reference evidence="11 12" key="1">
    <citation type="journal article" date="2020" name="Mol. Plant">
        <title>The Chromosome-Based Rubber Tree Genome Provides New Insights into Spurge Genome Evolution and Rubber Biosynthesis.</title>
        <authorList>
            <person name="Liu J."/>
            <person name="Shi C."/>
            <person name="Shi C.C."/>
            <person name="Li W."/>
            <person name="Zhang Q.J."/>
            <person name="Zhang Y."/>
            <person name="Li K."/>
            <person name="Lu H.F."/>
            <person name="Shi C."/>
            <person name="Zhu S.T."/>
            <person name="Xiao Z.Y."/>
            <person name="Nan H."/>
            <person name="Yue Y."/>
            <person name="Zhu X.G."/>
            <person name="Wu Y."/>
            <person name="Hong X.N."/>
            <person name="Fan G.Y."/>
            <person name="Tong Y."/>
            <person name="Zhang D."/>
            <person name="Mao C.L."/>
            <person name="Liu Y.L."/>
            <person name="Hao S.J."/>
            <person name="Liu W.Q."/>
            <person name="Lv M.Q."/>
            <person name="Zhang H.B."/>
            <person name="Liu Y."/>
            <person name="Hu-Tang G.R."/>
            <person name="Wang J.P."/>
            <person name="Wang J.H."/>
            <person name="Sun Y.H."/>
            <person name="Ni S.B."/>
            <person name="Chen W.B."/>
            <person name="Zhang X.C."/>
            <person name="Jiao Y.N."/>
            <person name="Eichler E.E."/>
            <person name="Li G.H."/>
            <person name="Liu X."/>
            <person name="Gao L.Z."/>
        </authorList>
    </citation>
    <scope>NUCLEOTIDE SEQUENCE [LARGE SCALE GENOMIC DNA]</scope>
    <source>
        <strain evidence="12">cv. GT1</strain>
        <tissue evidence="11">Leaf</tissue>
    </source>
</reference>
<protein>
    <recommendedName>
        <fullName evidence="3">beta-galactosidase</fullName>
        <ecNumber evidence="3">3.2.1.23</ecNumber>
    </recommendedName>
</protein>
<accession>A0A6A6LN61</accession>
<dbReference type="EC" id="3.2.1.23" evidence="3"/>
<evidence type="ECO:0000256" key="4">
    <source>
        <dbReference type="ARBA" id="ARBA00022729"/>
    </source>
</evidence>
<dbReference type="Gene3D" id="2.60.120.260">
    <property type="entry name" value="Galactose-binding domain-like"/>
    <property type="match status" value="2"/>
</dbReference>
<dbReference type="Pfam" id="PF17834">
    <property type="entry name" value="GHD"/>
    <property type="match status" value="1"/>
</dbReference>
<dbReference type="AlphaFoldDB" id="A0A6A6LN61"/>
<sequence length="1108" mass="123580">MKKLAMCNNVLVVFWLLGLWVCSVSASVSYDSKAITINGQRRILISGSIHYPRSSPEMWPDLIQKAKEGGLDVIQTYVFWNGHEPSPGKFVKLVKQAGLYLHLRIGPYVCAEWNFGGLPVWLKYIPGINFRTDNGPFKAQMQKFTTKIVNMMKAEGLFESQGLGTGVPWVMCKQDDAPDPVINTCNGFYCDYFSPNKPYKPKMWTEAWTGWYTEFGGAVPYRPAEDLAFSVARFIQKGGSFINYYMYHGGTNFGRTAGGPFIATSYDYDAPIDEYGLLRQPKWGHLKDLHRAIKLCEPALVSGDPAVIPLGNYQEAHVFKSTSGACAAFLANYNQGSFSRVAFGNMHYNLPPWSISILPDCKNTAYNTARLGAQSARMKMSPVPMHGGFTWQAYSEETDSEGDNTFTMVGLLEQINTTRDASDYLWYMTDVNIDPSEGFLKSGQYPVLTVLSAGHALHVFINGQLSGTAYGSLEFPKLTFSQGVKMRAGVNKISLLSVAVGLPNVGPHFETWNAGILGPVTLNGLNEGRRDLSWQKWSYKIGLKGEALGLHSLSGSSSVEWAQGSFVSQRQPLMWYKTTFNAPAGNSPLAVDMDSMGKGQVWINGRSVGRYWPAYKASGTCGFCNYAGTFSENKCLSNCGEASQRWYHVPRSWLNPTGNLLVVLEEWGGDPNGISLVRRKVDSVCADIYEWQPTLMNYMMQASGKVNKPLRPKAHLACGPWQKISSIKFASFGTPEGACGNYREGSCHAFHSYDAFNRSFNKPKREEQTQNGDTSVINRYLSKIIDGTRKNRENDATHLTHSLLLDILPSDSPKWASLFGNYPDETRSGHGNDRDGDPCHKVELIGWTLPPLGWVKLNSDGAANGNKGCAGSGRVIHDSSGVWITGFTSILVSFVIGGGIVTQCIFLVYHLKCHNFFNRNSLVEIAHMDRKEQKEADLLANHVLTLDLVIMNSLHLLQGSLHRSFSAYVVGQFANCLIEARNELQHKSEVIKRKFTITKALLFKADRSSMDRLSQQIYKLELEQKRLEEDTFVYNWLQQQLKLSPAYEKMLEISACMELKAKSGELIENKDTEVGDISFEELLAQEKKDAFWQKNGKSRLYSTNDNAC</sequence>
<dbReference type="SUPFAM" id="SSF49785">
    <property type="entry name" value="Galactose-binding domain-like"/>
    <property type="match status" value="2"/>
</dbReference>
<dbReference type="Pfam" id="PF21467">
    <property type="entry name" value="BetaGal_gal-bd"/>
    <property type="match status" value="2"/>
</dbReference>
<dbReference type="PANTHER" id="PTHR23421">
    <property type="entry name" value="BETA-GALACTOSIDASE RELATED"/>
    <property type="match status" value="1"/>
</dbReference>
<feature type="transmembrane region" description="Helical" evidence="8">
    <location>
        <begin position="882"/>
        <end position="909"/>
    </location>
</feature>
<keyword evidence="5" id="KW-0378">Hydrolase</keyword>
<keyword evidence="8" id="KW-0472">Membrane</keyword>
<comment type="catalytic activity">
    <reaction evidence="1">
        <text>Hydrolysis of terminal non-reducing beta-D-galactose residues in beta-D-galactosides.</text>
        <dbReference type="EC" id="3.2.1.23"/>
    </reaction>
</comment>
<dbReference type="InterPro" id="IPR031330">
    <property type="entry name" value="Gly_Hdrlase_35_cat"/>
</dbReference>
<dbReference type="FunFam" id="2.60.120.260:FF:000076">
    <property type="entry name" value="Beta-galactosidase"/>
    <property type="match status" value="1"/>
</dbReference>
<dbReference type="InterPro" id="IPR000922">
    <property type="entry name" value="Lectin_gal-bd_dom"/>
</dbReference>
<proteinExistence type="inferred from homology"/>
<evidence type="ECO:0000259" key="10">
    <source>
        <dbReference type="PROSITE" id="PS50228"/>
    </source>
</evidence>
<dbReference type="EMBL" id="JAAGAX010000010">
    <property type="protein sequence ID" value="KAF2301059.1"/>
    <property type="molecule type" value="Genomic_DNA"/>
</dbReference>
<keyword evidence="6" id="KW-0326">Glycosidase</keyword>
<evidence type="ECO:0000256" key="8">
    <source>
        <dbReference type="SAM" id="Phobius"/>
    </source>
</evidence>
<evidence type="ECO:0000256" key="5">
    <source>
        <dbReference type="ARBA" id="ARBA00022801"/>
    </source>
</evidence>
<keyword evidence="8" id="KW-0812">Transmembrane</keyword>